<evidence type="ECO:0000313" key="1">
    <source>
        <dbReference type="EMBL" id="GEP12496.1"/>
    </source>
</evidence>
<gene>
    <name evidence="1" type="ORF">MGN01_43410</name>
</gene>
<proteinExistence type="predicted"/>
<accession>A0A512JRB6</accession>
<dbReference type="EMBL" id="BJZV01000045">
    <property type="protein sequence ID" value="GEP12496.1"/>
    <property type="molecule type" value="Genomic_DNA"/>
</dbReference>
<comment type="caution">
    <text evidence="1">The sequence shown here is derived from an EMBL/GenBank/DDBJ whole genome shotgun (WGS) entry which is preliminary data.</text>
</comment>
<dbReference type="Proteomes" id="UP000321750">
    <property type="component" value="Unassembled WGS sequence"/>
</dbReference>
<evidence type="ECO:0000313" key="2">
    <source>
        <dbReference type="Proteomes" id="UP000321750"/>
    </source>
</evidence>
<protein>
    <submittedName>
        <fullName evidence="1">Uncharacterized protein</fullName>
    </submittedName>
</protein>
<sequence>MTEPPTKAADYAAGDLEEIAKRAEDYWATGFLVPPSSIDLYVVAIKALARERKR</sequence>
<dbReference type="AlphaFoldDB" id="A0A512JRB6"/>
<dbReference type="RefSeq" id="WP_170246100.1">
    <property type="nucleotide sequence ID" value="NZ_BJZV01000045.1"/>
</dbReference>
<reference evidence="1 2" key="1">
    <citation type="submission" date="2019-07" db="EMBL/GenBank/DDBJ databases">
        <title>Whole genome shotgun sequence of Methylobacterium gnaphalii NBRC 107716.</title>
        <authorList>
            <person name="Hosoyama A."/>
            <person name="Uohara A."/>
            <person name="Ohji S."/>
            <person name="Ichikawa N."/>
        </authorList>
    </citation>
    <scope>NUCLEOTIDE SEQUENCE [LARGE SCALE GENOMIC DNA]</scope>
    <source>
        <strain evidence="1 2">NBRC 107716</strain>
    </source>
</reference>
<organism evidence="1 2">
    <name type="scientific">Methylobacterium gnaphalii</name>
    <dbReference type="NCBI Taxonomy" id="1010610"/>
    <lineage>
        <taxon>Bacteria</taxon>
        <taxon>Pseudomonadati</taxon>
        <taxon>Pseudomonadota</taxon>
        <taxon>Alphaproteobacteria</taxon>
        <taxon>Hyphomicrobiales</taxon>
        <taxon>Methylobacteriaceae</taxon>
        <taxon>Methylobacterium</taxon>
    </lineage>
</organism>
<name>A0A512JRB6_9HYPH</name>
<keyword evidence="2" id="KW-1185">Reference proteome</keyword>